<dbReference type="Pfam" id="PF13185">
    <property type="entry name" value="GAF_2"/>
    <property type="match status" value="1"/>
</dbReference>
<proteinExistence type="predicted"/>
<evidence type="ECO:0000259" key="1">
    <source>
        <dbReference type="Pfam" id="PF13185"/>
    </source>
</evidence>
<dbReference type="InterPro" id="IPR003018">
    <property type="entry name" value="GAF"/>
</dbReference>
<reference evidence="3 4" key="1">
    <citation type="submission" date="2019-03" db="EMBL/GenBank/DDBJ databases">
        <title>Bacillus niacini sp. nov. a Nicotinate-Metabolizing Mesophile Isolated from Soil.</title>
        <authorList>
            <person name="Zhang G."/>
        </authorList>
    </citation>
    <scope>NUCLEOTIDE SEQUENCE [LARGE SCALE GENOMIC DNA]</scope>
    <source>
        <strain evidence="3 4">WN066</strain>
    </source>
</reference>
<dbReference type="Proteomes" id="UP001178888">
    <property type="component" value="Unassembled WGS sequence"/>
</dbReference>
<protein>
    <submittedName>
        <fullName evidence="3">GAF domain-containing protein</fullName>
    </submittedName>
</protein>
<dbReference type="Proteomes" id="UP000295132">
    <property type="component" value="Unassembled WGS sequence"/>
</dbReference>
<dbReference type="RefSeq" id="WP_133336294.1">
    <property type="nucleotide sequence ID" value="NZ_JAVGVR010000001.1"/>
</dbReference>
<reference evidence="2" key="2">
    <citation type="submission" date="2023-08" db="EMBL/GenBank/DDBJ databases">
        <title>Nitrogen cycling bacteria in agricultural field soils.</title>
        <authorList>
            <person name="Jang J."/>
        </authorList>
    </citation>
    <scope>NUCLEOTIDE SEQUENCE</scope>
    <source>
        <strain evidence="2">PS3-36</strain>
    </source>
</reference>
<dbReference type="InterPro" id="IPR029016">
    <property type="entry name" value="GAF-like_dom_sf"/>
</dbReference>
<dbReference type="AlphaFoldDB" id="A0A4R5VN81"/>
<accession>A0A4R5VN81</accession>
<dbReference type="SUPFAM" id="SSF55781">
    <property type="entry name" value="GAF domain-like"/>
    <property type="match status" value="1"/>
</dbReference>
<sequence>MTKLRELQAVIEICNQLKAAVKCEFVGLAFQNEIGPDVRWHYVSGNLNDKYERITVRFGKGIAGKIISSGTAMMLGDFPNDILGKVTDYPIMLAEKLVSAYAVPIFFHSVPKGVLLIGNRAAHHFTEQDQELVKDAAEALEQILKGHTLL</sequence>
<feature type="domain" description="GAF" evidence="1">
    <location>
        <begin position="7"/>
        <end position="144"/>
    </location>
</feature>
<evidence type="ECO:0000313" key="2">
    <source>
        <dbReference type="EMBL" id="MDQ6595976.1"/>
    </source>
</evidence>
<keyword evidence="5" id="KW-1185">Reference proteome</keyword>
<evidence type="ECO:0000313" key="4">
    <source>
        <dbReference type="Proteomes" id="UP000295132"/>
    </source>
</evidence>
<evidence type="ECO:0000313" key="5">
    <source>
        <dbReference type="Proteomes" id="UP001178888"/>
    </source>
</evidence>
<comment type="caution">
    <text evidence="3">The sequence shown here is derived from an EMBL/GenBank/DDBJ whole genome shotgun (WGS) entry which is preliminary data.</text>
</comment>
<name>A0A4R5VN81_9BACI</name>
<dbReference type="EMBL" id="SMYO01000008">
    <property type="protein sequence ID" value="TDK59699.1"/>
    <property type="molecule type" value="Genomic_DNA"/>
</dbReference>
<dbReference type="EMBL" id="JAVGVR010000001">
    <property type="protein sequence ID" value="MDQ6595976.1"/>
    <property type="molecule type" value="Genomic_DNA"/>
</dbReference>
<evidence type="ECO:0000313" key="3">
    <source>
        <dbReference type="EMBL" id="TDK59699.1"/>
    </source>
</evidence>
<dbReference type="Gene3D" id="3.30.450.40">
    <property type="match status" value="1"/>
</dbReference>
<organism evidence="3 4">
    <name type="scientific">Bacillus salipaludis</name>
    <dbReference type="NCBI Taxonomy" id="2547811"/>
    <lineage>
        <taxon>Bacteria</taxon>
        <taxon>Bacillati</taxon>
        <taxon>Bacillota</taxon>
        <taxon>Bacilli</taxon>
        <taxon>Bacillales</taxon>
        <taxon>Bacillaceae</taxon>
        <taxon>Bacillus</taxon>
    </lineage>
</organism>
<gene>
    <name evidence="3" type="ORF">E2K98_17365</name>
    <name evidence="2" type="ORF">RCG21_06150</name>
</gene>